<sequence length="141" mass="16275">MFPLRDLEEFFVGQWGLERDIADEAGSSLGAFSGEAAFTRGEGELVFHEWGTLVLGVHRAPAHRTLHFRLDGGARARVHFDYGDFFHDLDLSSGRWQAQHPCRDDLYRGEFVVCGRDEWWQRWSVAGPTKNHVLTTRFLRR</sequence>
<accession>A0A5Q3QL05</accession>
<evidence type="ECO:0000259" key="1">
    <source>
        <dbReference type="Pfam" id="PF19834"/>
    </source>
</evidence>
<dbReference type="Pfam" id="PF19834">
    <property type="entry name" value="DUF6314"/>
    <property type="match status" value="1"/>
</dbReference>
<reference evidence="3" key="1">
    <citation type="submission" date="2019-11" db="EMBL/GenBank/DDBJ databases">
        <title>The complete genome sequence of Saccharopolyspora sp. E2A.</title>
        <authorList>
            <person name="Zhang G."/>
        </authorList>
    </citation>
    <scope>NUCLEOTIDE SEQUENCE [LARGE SCALE GENOMIC DNA]</scope>
    <source>
        <strain evidence="3">E2A</strain>
    </source>
</reference>
<name>A0A5Q3QL05_9PSEU</name>
<dbReference type="EMBL" id="CP045929">
    <property type="protein sequence ID" value="QGK72215.1"/>
    <property type="molecule type" value="Genomic_DNA"/>
</dbReference>
<evidence type="ECO:0000313" key="2">
    <source>
        <dbReference type="EMBL" id="QGK72215.1"/>
    </source>
</evidence>
<gene>
    <name evidence="2" type="ORF">GIY23_11230</name>
</gene>
<dbReference type="AlphaFoldDB" id="A0A5Q3QL05"/>
<dbReference type="InterPro" id="IPR045632">
    <property type="entry name" value="DUF6314"/>
</dbReference>
<protein>
    <recommendedName>
        <fullName evidence="1">DUF6314 domain-containing protein</fullName>
    </recommendedName>
</protein>
<keyword evidence="3" id="KW-1185">Reference proteome</keyword>
<dbReference type="KEGG" id="sace:GIY23_11230"/>
<feature type="domain" description="DUF6314" evidence="1">
    <location>
        <begin position="11"/>
        <end position="140"/>
    </location>
</feature>
<evidence type="ECO:0000313" key="3">
    <source>
        <dbReference type="Proteomes" id="UP000371041"/>
    </source>
</evidence>
<proteinExistence type="predicted"/>
<organism evidence="2 3">
    <name type="scientific">Allosaccharopolyspora coralli</name>
    <dbReference type="NCBI Taxonomy" id="2665642"/>
    <lineage>
        <taxon>Bacteria</taxon>
        <taxon>Bacillati</taxon>
        <taxon>Actinomycetota</taxon>
        <taxon>Actinomycetes</taxon>
        <taxon>Pseudonocardiales</taxon>
        <taxon>Pseudonocardiaceae</taxon>
        <taxon>Allosaccharopolyspora</taxon>
    </lineage>
</organism>
<dbReference type="Proteomes" id="UP000371041">
    <property type="component" value="Chromosome"/>
</dbReference>